<proteinExistence type="predicted"/>
<dbReference type="OMA" id="MNSGGCV"/>
<dbReference type="PANTHER" id="PTHR21471:SF4">
    <property type="entry name" value="DUF1248 DOMAIN-CONTAINING PROTEIN"/>
    <property type="match status" value="1"/>
</dbReference>
<dbReference type="InterPro" id="IPR016181">
    <property type="entry name" value="Acyl_CoA_acyltransferase"/>
</dbReference>
<dbReference type="AlphaFoldDB" id="A0A8R1E0Z3"/>
<reference evidence="3" key="1">
    <citation type="submission" date="2010-08" db="EMBL/GenBank/DDBJ databases">
        <authorList>
            <consortium name="Caenorhabditis japonica Sequencing Consortium"/>
            <person name="Wilson R.K."/>
        </authorList>
    </citation>
    <scope>NUCLEOTIDE SEQUENCE [LARGE SCALE GENOMIC DNA]</scope>
    <source>
        <strain evidence="3">DF5081</strain>
    </source>
</reference>
<dbReference type="EnsemblMetazoa" id="CJA17403a.1">
    <property type="protein sequence ID" value="CJA17403a.1"/>
    <property type="gene ID" value="WBGene00136607"/>
</dbReference>
<protein>
    <submittedName>
        <fullName evidence="2">DUF1248 domain-containing protein</fullName>
    </submittedName>
</protein>
<organism evidence="2 3">
    <name type="scientific">Caenorhabditis japonica</name>
    <dbReference type="NCBI Taxonomy" id="281687"/>
    <lineage>
        <taxon>Eukaryota</taxon>
        <taxon>Metazoa</taxon>
        <taxon>Ecdysozoa</taxon>
        <taxon>Nematoda</taxon>
        <taxon>Chromadorea</taxon>
        <taxon>Rhabditida</taxon>
        <taxon>Rhabditina</taxon>
        <taxon>Rhabditomorpha</taxon>
        <taxon>Rhabditoidea</taxon>
        <taxon>Rhabditidae</taxon>
        <taxon>Peloderinae</taxon>
        <taxon>Caenorhabditis</taxon>
    </lineage>
</organism>
<dbReference type="Proteomes" id="UP000005237">
    <property type="component" value="Unassembled WGS sequence"/>
</dbReference>
<evidence type="ECO:0000259" key="1">
    <source>
        <dbReference type="Pfam" id="PF06852"/>
    </source>
</evidence>
<dbReference type="Gene3D" id="3.40.630.90">
    <property type="match status" value="1"/>
</dbReference>
<keyword evidence="3" id="KW-1185">Reference proteome</keyword>
<accession>A0A8R1E0Z3</accession>
<dbReference type="Pfam" id="PF06852">
    <property type="entry name" value="DUF1248"/>
    <property type="match status" value="1"/>
</dbReference>
<dbReference type="PANTHER" id="PTHR21471">
    <property type="entry name" value="GNAT FAMILY ACETYLTRANSFERASE-RELATED"/>
    <property type="match status" value="1"/>
</dbReference>
<feature type="domain" description="DUF1248" evidence="1">
    <location>
        <begin position="30"/>
        <end position="197"/>
    </location>
</feature>
<name>A0A8R1E0Z3_CAEJA</name>
<evidence type="ECO:0000313" key="2">
    <source>
        <dbReference type="EnsemblMetazoa" id="CJA17403a.1"/>
    </source>
</evidence>
<dbReference type="SUPFAM" id="SSF55729">
    <property type="entry name" value="Acyl-CoA N-acyltransferases (Nat)"/>
    <property type="match status" value="1"/>
</dbReference>
<dbReference type="InterPro" id="IPR009658">
    <property type="entry name" value="DUF1248"/>
</dbReference>
<evidence type="ECO:0000313" key="3">
    <source>
        <dbReference type="Proteomes" id="UP000005237"/>
    </source>
</evidence>
<sequence>MNSCTRLSCQLSKMVIGSARRLSMEKLAPKDLTIVKTPSNEQVKEFQKMVGAFNDIKLLKETMKDDYNLYLLCVKDSNKVVSGAHSITYKSLNGSPNFQHFGLSYQLKNTHHLLPHLMREMCEELGAVNMNSGGCVESKNSATWRQTLHTKVRGTTYYVSHYKPDEVFYPDLEFDELVVKKFDEVSVEDLVKYDNSIFPYERKEFMLAKFKNGVGRVAFDKSGKVIGMGLVSTDPSGECEIGPMYCDSTNAAQAIFQSIIQELPLKDFKEIRIRCSDKFEGSATWIRPFLSRRHEMTPFAHVKFNRVIPDGLDLSKVFVNSNPSSAPC</sequence>
<reference evidence="2" key="2">
    <citation type="submission" date="2022-06" db="UniProtKB">
        <authorList>
            <consortium name="EnsemblMetazoa"/>
        </authorList>
    </citation>
    <scope>IDENTIFICATION</scope>
    <source>
        <strain evidence="2">DF5081</strain>
    </source>
</reference>